<sequence length="334" mass="36478">MNGLVDRLQRRWYGGEAPGIGLRLLAAIHAALSALRRAAYLRGWLRVQRLPVPVVVVGNLTVGGAGKTPLIVALGERLRDAGWRPGVVSRGYGRRGREPLTVEADTPATDAGDEPCLIARRTGLPVRVDADRVRAARALVDAGCDLILADDGLQHYRLGRDVEIEVLDGVRRYGNGRLLPAGPLRERPGDRPPCDFRVVNGGEPRDDEWLMLPRLLDARALAGDRVLPLSAFAGRRVHAVAGIGHPARFFEALRRLGIELVEHAFLDHHVFAPHELDFDEPLPLLMTEKDAVKCRDFALPDAWVVPVEAELPDAFYEALLARLDGLRTAPAGAA</sequence>
<evidence type="ECO:0000256" key="10">
    <source>
        <dbReference type="ARBA" id="ARBA00022840"/>
    </source>
</evidence>
<comment type="function">
    <text evidence="1 13">Transfers the gamma-phosphate of ATP to the 4'-position of a tetraacyldisaccharide 1-phosphate intermediate (termed DS-1-P) to form tetraacyldisaccharide 1,4'-bis-phosphate (lipid IVA).</text>
</comment>
<dbReference type="PANTHER" id="PTHR42724">
    <property type="entry name" value="TETRAACYLDISACCHARIDE 4'-KINASE"/>
    <property type="match status" value="1"/>
</dbReference>
<dbReference type="SUPFAM" id="SSF52540">
    <property type="entry name" value="P-loop containing nucleoside triphosphate hydrolases"/>
    <property type="match status" value="1"/>
</dbReference>
<dbReference type="EC" id="2.7.1.130" evidence="3 13"/>
<comment type="pathway">
    <text evidence="2 13">Glycolipid biosynthesis; lipid IV(A) biosynthesis; lipid IV(A) from (3R)-3-hydroxytetradecanoyl-[acyl-carrier-protein] and UDP-N-acetyl-alpha-D-glucosamine: step 6/6.</text>
</comment>
<keyword evidence="9 13" id="KW-0418">Kinase</keyword>
<proteinExistence type="inferred from homology"/>
<dbReference type="GO" id="GO:0009244">
    <property type="term" value="P:lipopolysaccharide core region biosynthetic process"/>
    <property type="evidence" value="ECO:0007669"/>
    <property type="project" value="TreeGrafter"/>
</dbReference>
<comment type="similarity">
    <text evidence="13">Belongs to the LpxK family.</text>
</comment>
<evidence type="ECO:0000256" key="8">
    <source>
        <dbReference type="ARBA" id="ARBA00022741"/>
    </source>
</evidence>
<dbReference type="AlphaFoldDB" id="A0A7W7Y192"/>
<dbReference type="UniPathway" id="UPA00359">
    <property type="reaction ID" value="UER00482"/>
</dbReference>
<evidence type="ECO:0000313" key="15">
    <source>
        <dbReference type="Proteomes" id="UP000519004"/>
    </source>
</evidence>
<keyword evidence="11 13" id="KW-0443">Lipid metabolism</keyword>
<evidence type="ECO:0000256" key="13">
    <source>
        <dbReference type="HAMAP-Rule" id="MF_00409"/>
    </source>
</evidence>
<keyword evidence="6 13" id="KW-0441">Lipid A biosynthesis</keyword>
<dbReference type="InterPro" id="IPR027417">
    <property type="entry name" value="P-loop_NTPase"/>
</dbReference>
<dbReference type="NCBIfam" id="TIGR00682">
    <property type="entry name" value="lpxK"/>
    <property type="match status" value="1"/>
</dbReference>
<evidence type="ECO:0000256" key="11">
    <source>
        <dbReference type="ARBA" id="ARBA00023098"/>
    </source>
</evidence>
<evidence type="ECO:0000256" key="6">
    <source>
        <dbReference type="ARBA" id="ARBA00022556"/>
    </source>
</evidence>
<comment type="caution">
    <text evidence="14">The sequence shown here is derived from an EMBL/GenBank/DDBJ whole genome shotgun (WGS) entry which is preliminary data.</text>
</comment>
<dbReference type="RefSeq" id="WP_183948875.1">
    <property type="nucleotide sequence ID" value="NZ_JACHHX010000016.1"/>
</dbReference>
<dbReference type="PANTHER" id="PTHR42724:SF1">
    <property type="entry name" value="TETRAACYLDISACCHARIDE 4'-KINASE, MITOCHONDRIAL-RELATED"/>
    <property type="match status" value="1"/>
</dbReference>
<name>A0A7W7Y192_9GAMM</name>
<dbReference type="GO" id="GO:0005524">
    <property type="term" value="F:ATP binding"/>
    <property type="evidence" value="ECO:0007669"/>
    <property type="project" value="UniProtKB-UniRule"/>
</dbReference>
<dbReference type="GO" id="GO:0005886">
    <property type="term" value="C:plasma membrane"/>
    <property type="evidence" value="ECO:0007669"/>
    <property type="project" value="TreeGrafter"/>
</dbReference>
<evidence type="ECO:0000256" key="3">
    <source>
        <dbReference type="ARBA" id="ARBA00012071"/>
    </source>
</evidence>
<dbReference type="Pfam" id="PF02606">
    <property type="entry name" value="LpxK"/>
    <property type="match status" value="1"/>
</dbReference>
<feature type="binding site" evidence="13">
    <location>
        <begin position="61"/>
        <end position="68"/>
    </location>
    <ligand>
        <name>ATP</name>
        <dbReference type="ChEBI" id="CHEBI:30616"/>
    </ligand>
</feature>
<accession>A0A7W7Y192</accession>
<evidence type="ECO:0000256" key="2">
    <source>
        <dbReference type="ARBA" id="ARBA00004870"/>
    </source>
</evidence>
<dbReference type="Proteomes" id="UP000519004">
    <property type="component" value="Unassembled WGS sequence"/>
</dbReference>
<evidence type="ECO:0000256" key="7">
    <source>
        <dbReference type="ARBA" id="ARBA00022679"/>
    </source>
</evidence>
<organism evidence="14 15">
    <name type="scientific">Rehaibacterium terrae</name>
    <dbReference type="NCBI Taxonomy" id="1341696"/>
    <lineage>
        <taxon>Bacteria</taxon>
        <taxon>Pseudomonadati</taxon>
        <taxon>Pseudomonadota</taxon>
        <taxon>Gammaproteobacteria</taxon>
        <taxon>Lysobacterales</taxon>
        <taxon>Lysobacteraceae</taxon>
        <taxon>Rehaibacterium</taxon>
    </lineage>
</organism>
<comment type="catalytic activity">
    <reaction evidence="13">
        <text>a lipid A disaccharide + ATP = a lipid IVA + ADP + H(+)</text>
        <dbReference type="Rhea" id="RHEA:67840"/>
        <dbReference type="ChEBI" id="CHEBI:15378"/>
        <dbReference type="ChEBI" id="CHEBI:30616"/>
        <dbReference type="ChEBI" id="CHEBI:176343"/>
        <dbReference type="ChEBI" id="CHEBI:176425"/>
        <dbReference type="ChEBI" id="CHEBI:456216"/>
        <dbReference type="EC" id="2.7.1.130"/>
    </reaction>
</comment>
<dbReference type="InterPro" id="IPR003758">
    <property type="entry name" value="LpxK"/>
</dbReference>
<dbReference type="GO" id="GO:0009029">
    <property type="term" value="F:lipid-A 4'-kinase activity"/>
    <property type="evidence" value="ECO:0007669"/>
    <property type="project" value="UniProtKB-UniRule"/>
</dbReference>
<keyword evidence="7 13" id="KW-0808">Transferase</keyword>
<gene>
    <name evidence="13" type="primary">lpxK</name>
    <name evidence="14" type="ORF">HNQ58_002116</name>
</gene>
<protein>
    <recommendedName>
        <fullName evidence="4 13">Tetraacyldisaccharide 4'-kinase</fullName>
        <ecNumber evidence="3 13">2.7.1.130</ecNumber>
    </recommendedName>
    <alternativeName>
        <fullName evidence="12 13">Lipid A 4'-kinase</fullName>
    </alternativeName>
</protein>
<evidence type="ECO:0000313" key="14">
    <source>
        <dbReference type="EMBL" id="MBB5016205.1"/>
    </source>
</evidence>
<keyword evidence="15" id="KW-1185">Reference proteome</keyword>
<dbReference type="GO" id="GO:0009245">
    <property type="term" value="P:lipid A biosynthetic process"/>
    <property type="evidence" value="ECO:0007669"/>
    <property type="project" value="UniProtKB-UniRule"/>
</dbReference>
<keyword evidence="8 13" id="KW-0547">Nucleotide-binding</keyword>
<evidence type="ECO:0000256" key="5">
    <source>
        <dbReference type="ARBA" id="ARBA00022516"/>
    </source>
</evidence>
<evidence type="ECO:0000256" key="9">
    <source>
        <dbReference type="ARBA" id="ARBA00022777"/>
    </source>
</evidence>
<dbReference type="EMBL" id="JACHHX010000016">
    <property type="protein sequence ID" value="MBB5016205.1"/>
    <property type="molecule type" value="Genomic_DNA"/>
</dbReference>
<keyword evidence="10 13" id="KW-0067">ATP-binding</keyword>
<evidence type="ECO:0000256" key="12">
    <source>
        <dbReference type="ARBA" id="ARBA00029757"/>
    </source>
</evidence>
<reference evidence="14 15" key="1">
    <citation type="submission" date="2020-08" db="EMBL/GenBank/DDBJ databases">
        <title>Genomic Encyclopedia of Type Strains, Phase IV (KMG-IV): sequencing the most valuable type-strain genomes for metagenomic binning, comparative biology and taxonomic classification.</title>
        <authorList>
            <person name="Goeker M."/>
        </authorList>
    </citation>
    <scope>NUCLEOTIDE SEQUENCE [LARGE SCALE GENOMIC DNA]</scope>
    <source>
        <strain evidence="14 15">DSM 25897</strain>
    </source>
</reference>
<evidence type="ECO:0000256" key="4">
    <source>
        <dbReference type="ARBA" id="ARBA00016436"/>
    </source>
</evidence>
<evidence type="ECO:0000256" key="1">
    <source>
        <dbReference type="ARBA" id="ARBA00002274"/>
    </source>
</evidence>
<dbReference type="HAMAP" id="MF_00409">
    <property type="entry name" value="LpxK"/>
    <property type="match status" value="1"/>
</dbReference>
<keyword evidence="5 13" id="KW-0444">Lipid biosynthesis</keyword>